<reference evidence="1" key="1">
    <citation type="submission" date="2013-05" db="EMBL/GenBank/DDBJ databases">
        <title>Genome assembly of Cystobacter fuscus DSM 2262.</title>
        <authorList>
            <person name="Sharma G."/>
            <person name="Khatri I."/>
            <person name="Kaur C."/>
            <person name="Mayilraj S."/>
            <person name="Subramanian S."/>
        </authorList>
    </citation>
    <scope>NUCLEOTIDE SEQUENCE [LARGE SCALE GENOMIC DNA]</scope>
    <source>
        <strain evidence="1">DSM 2262</strain>
    </source>
</reference>
<dbReference type="AlphaFoldDB" id="S9P902"/>
<gene>
    <name evidence="1" type="ORF">D187_001567</name>
</gene>
<keyword evidence="2" id="KW-1185">Reference proteome</keyword>
<proteinExistence type="predicted"/>
<organism evidence="1 2">
    <name type="scientific">Cystobacter fuscus (strain ATCC 25194 / DSM 2262 / NBRC 100088 / M29)</name>
    <dbReference type="NCBI Taxonomy" id="1242864"/>
    <lineage>
        <taxon>Bacteria</taxon>
        <taxon>Pseudomonadati</taxon>
        <taxon>Myxococcota</taxon>
        <taxon>Myxococcia</taxon>
        <taxon>Myxococcales</taxon>
        <taxon>Cystobacterineae</taxon>
        <taxon>Archangiaceae</taxon>
        <taxon>Cystobacter</taxon>
    </lineage>
</organism>
<evidence type="ECO:0000313" key="1">
    <source>
        <dbReference type="EMBL" id="EPX60915.1"/>
    </source>
</evidence>
<dbReference type="Proteomes" id="UP000011682">
    <property type="component" value="Unassembled WGS sequence"/>
</dbReference>
<dbReference type="EMBL" id="ANAH02000011">
    <property type="protein sequence ID" value="EPX60915.1"/>
    <property type="molecule type" value="Genomic_DNA"/>
</dbReference>
<sequence>MSPPHAGTTRTVIAVTSRARAYLEDEDKKEVMLGEYMLHRTCENAAC</sequence>
<name>S9P902_CYSF2</name>
<accession>S9P902</accession>
<protein>
    <submittedName>
        <fullName evidence="1">Uncharacterized protein</fullName>
    </submittedName>
</protein>
<evidence type="ECO:0000313" key="2">
    <source>
        <dbReference type="Proteomes" id="UP000011682"/>
    </source>
</evidence>
<comment type="caution">
    <text evidence="1">The sequence shown here is derived from an EMBL/GenBank/DDBJ whole genome shotgun (WGS) entry which is preliminary data.</text>
</comment>